<dbReference type="EMBL" id="CM035437">
    <property type="protein sequence ID" value="KAH7286579.1"/>
    <property type="molecule type" value="Genomic_DNA"/>
</dbReference>
<organism evidence="1 2">
    <name type="scientific">Ceratopteris richardii</name>
    <name type="common">Triangle waterfern</name>
    <dbReference type="NCBI Taxonomy" id="49495"/>
    <lineage>
        <taxon>Eukaryota</taxon>
        <taxon>Viridiplantae</taxon>
        <taxon>Streptophyta</taxon>
        <taxon>Embryophyta</taxon>
        <taxon>Tracheophyta</taxon>
        <taxon>Polypodiopsida</taxon>
        <taxon>Polypodiidae</taxon>
        <taxon>Polypodiales</taxon>
        <taxon>Pteridineae</taxon>
        <taxon>Pteridaceae</taxon>
        <taxon>Parkerioideae</taxon>
        <taxon>Ceratopteris</taxon>
    </lineage>
</organism>
<proteinExistence type="predicted"/>
<name>A0A8T2QRF9_CERRI</name>
<protein>
    <submittedName>
        <fullName evidence="1">Uncharacterized protein</fullName>
    </submittedName>
</protein>
<comment type="caution">
    <text evidence="1">The sequence shown here is derived from an EMBL/GenBank/DDBJ whole genome shotgun (WGS) entry which is preliminary data.</text>
</comment>
<dbReference type="Proteomes" id="UP000825935">
    <property type="component" value="Chromosome 32"/>
</dbReference>
<accession>A0A8T2QRF9</accession>
<sequence>MNQNKTGLPEEIWKGDTVGYDIKMSGAHPSSVPIVSSQRTRKVFMITNMKPMTC</sequence>
<gene>
    <name evidence="1" type="ORF">KP509_32G013700</name>
</gene>
<keyword evidence="2" id="KW-1185">Reference proteome</keyword>
<dbReference type="AlphaFoldDB" id="A0A8T2QRF9"/>
<evidence type="ECO:0000313" key="2">
    <source>
        <dbReference type="Proteomes" id="UP000825935"/>
    </source>
</evidence>
<reference evidence="1" key="1">
    <citation type="submission" date="2021-08" db="EMBL/GenBank/DDBJ databases">
        <title>WGS assembly of Ceratopteris richardii.</title>
        <authorList>
            <person name="Marchant D.B."/>
            <person name="Chen G."/>
            <person name="Jenkins J."/>
            <person name="Shu S."/>
            <person name="Leebens-Mack J."/>
            <person name="Grimwood J."/>
            <person name="Schmutz J."/>
            <person name="Soltis P."/>
            <person name="Soltis D."/>
            <person name="Chen Z.-H."/>
        </authorList>
    </citation>
    <scope>NUCLEOTIDE SEQUENCE</scope>
    <source>
        <strain evidence="1">Whitten #5841</strain>
        <tissue evidence="1">Leaf</tissue>
    </source>
</reference>
<evidence type="ECO:0000313" key="1">
    <source>
        <dbReference type="EMBL" id="KAH7286579.1"/>
    </source>
</evidence>